<dbReference type="Proteomes" id="UP001600888">
    <property type="component" value="Unassembled WGS sequence"/>
</dbReference>
<evidence type="ECO:0000256" key="2">
    <source>
        <dbReference type="SAM" id="SignalP"/>
    </source>
</evidence>
<accession>A0ABR4F9E2</accession>
<evidence type="ECO:0000313" key="4">
    <source>
        <dbReference type="Proteomes" id="UP001600888"/>
    </source>
</evidence>
<proteinExistence type="predicted"/>
<feature type="region of interest" description="Disordered" evidence="1">
    <location>
        <begin position="22"/>
        <end position="50"/>
    </location>
</feature>
<feature type="chain" id="PRO_5045202167" evidence="2">
    <location>
        <begin position="19"/>
        <end position="118"/>
    </location>
</feature>
<evidence type="ECO:0000256" key="1">
    <source>
        <dbReference type="SAM" id="MobiDB-lite"/>
    </source>
</evidence>
<organism evidence="3 4">
    <name type="scientific">Diaporthe vaccinii</name>
    <dbReference type="NCBI Taxonomy" id="105482"/>
    <lineage>
        <taxon>Eukaryota</taxon>
        <taxon>Fungi</taxon>
        <taxon>Dikarya</taxon>
        <taxon>Ascomycota</taxon>
        <taxon>Pezizomycotina</taxon>
        <taxon>Sordariomycetes</taxon>
        <taxon>Sordariomycetidae</taxon>
        <taxon>Diaporthales</taxon>
        <taxon>Diaporthaceae</taxon>
        <taxon>Diaporthe</taxon>
        <taxon>Diaporthe eres species complex</taxon>
    </lineage>
</organism>
<sequence length="118" mass="13505">MMRYVYAVFVLHILQASAIQPSENHHRPPFSPPTLLPFPLSTKPLPTSDTRAKTARFRQYSLTDLNPLGKARNSSLRSPHHPPLDTLLVFLPENEQTVKTTTHQNDYLSHHLRLNGFQ</sequence>
<feature type="compositionally biased region" description="Low complexity" evidence="1">
    <location>
        <begin position="37"/>
        <end position="48"/>
    </location>
</feature>
<name>A0ABR4F9E2_9PEZI</name>
<comment type="caution">
    <text evidence="3">The sequence shown here is derived from an EMBL/GenBank/DDBJ whole genome shotgun (WGS) entry which is preliminary data.</text>
</comment>
<dbReference type="EMBL" id="JBAWTH010000007">
    <property type="protein sequence ID" value="KAL2291317.1"/>
    <property type="molecule type" value="Genomic_DNA"/>
</dbReference>
<reference evidence="3 4" key="1">
    <citation type="submission" date="2024-03" db="EMBL/GenBank/DDBJ databases">
        <title>A high-quality draft genome sequence of Diaporthe vaccinii, a causative agent of upright dieback and viscid rot disease in cranberry plants.</title>
        <authorList>
            <person name="Sarrasin M."/>
            <person name="Lang B.F."/>
            <person name="Burger G."/>
        </authorList>
    </citation>
    <scope>NUCLEOTIDE SEQUENCE [LARGE SCALE GENOMIC DNA]</scope>
    <source>
        <strain evidence="3 4">IS7</strain>
    </source>
</reference>
<keyword evidence="4" id="KW-1185">Reference proteome</keyword>
<feature type="signal peptide" evidence="2">
    <location>
        <begin position="1"/>
        <end position="18"/>
    </location>
</feature>
<keyword evidence="2" id="KW-0732">Signal</keyword>
<gene>
    <name evidence="3" type="ORF">FJTKL_13932</name>
</gene>
<evidence type="ECO:0000313" key="3">
    <source>
        <dbReference type="EMBL" id="KAL2291317.1"/>
    </source>
</evidence>
<protein>
    <submittedName>
        <fullName evidence="3">Uncharacterized protein</fullName>
    </submittedName>
</protein>